<gene>
    <name evidence="2" type="ORF">LCGC14_2039320</name>
</gene>
<sequence>MGLVGVGVMVVRISLLVFILFLFVLSGCGSDSSVGFMEDGKTLYFSKQGVYVGFDASSGRFCVWDDIHRRVFCGNLVEHEWVDSSLIEDLEPK</sequence>
<accession>A0A0F9ES79</accession>
<name>A0A0F9ES79_9ZZZZ</name>
<proteinExistence type="predicted"/>
<organism evidence="2">
    <name type="scientific">marine sediment metagenome</name>
    <dbReference type="NCBI Taxonomy" id="412755"/>
    <lineage>
        <taxon>unclassified sequences</taxon>
        <taxon>metagenomes</taxon>
        <taxon>ecological metagenomes</taxon>
    </lineage>
</organism>
<evidence type="ECO:0000256" key="1">
    <source>
        <dbReference type="SAM" id="Phobius"/>
    </source>
</evidence>
<dbReference type="AlphaFoldDB" id="A0A0F9ES79"/>
<evidence type="ECO:0000313" key="2">
    <source>
        <dbReference type="EMBL" id="KKL76998.1"/>
    </source>
</evidence>
<keyword evidence="1" id="KW-0812">Transmembrane</keyword>
<keyword evidence="1" id="KW-1133">Transmembrane helix</keyword>
<dbReference type="EMBL" id="LAZR01023883">
    <property type="protein sequence ID" value="KKL76998.1"/>
    <property type="molecule type" value="Genomic_DNA"/>
</dbReference>
<keyword evidence="1" id="KW-0472">Membrane</keyword>
<reference evidence="2" key="1">
    <citation type="journal article" date="2015" name="Nature">
        <title>Complex archaea that bridge the gap between prokaryotes and eukaryotes.</title>
        <authorList>
            <person name="Spang A."/>
            <person name="Saw J.H."/>
            <person name="Jorgensen S.L."/>
            <person name="Zaremba-Niedzwiedzka K."/>
            <person name="Martijn J."/>
            <person name="Lind A.E."/>
            <person name="van Eijk R."/>
            <person name="Schleper C."/>
            <person name="Guy L."/>
            <person name="Ettema T.J."/>
        </authorList>
    </citation>
    <scope>NUCLEOTIDE SEQUENCE</scope>
</reference>
<comment type="caution">
    <text evidence="2">The sequence shown here is derived from an EMBL/GenBank/DDBJ whole genome shotgun (WGS) entry which is preliminary data.</text>
</comment>
<protein>
    <submittedName>
        <fullName evidence="2">Uncharacterized protein</fullName>
    </submittedName>
</protein>
<feature type="transmembrane region" description="Helical" evidence="1">
    <location>
        <begin position="6"/>
        <end position="25"/>
    </location>
</feature>